<evidence type="ECO:0000256" key="1">
    <source>
        <dbReference type="ARBA" id="ARBA00008668"/>
    </source>
</evidence>
<feature type="signal peptide" evidence="4">
    <location>
        <begin position="1"/>
        <end position="22"/>
    </location>
</feature>
<keyword evidence="2" id="KW-0378">Hydrolase</keyword>
<evidence type="ECO:0000256" key="3">
    <source>
        <dbReference type="ARBA" id="ARBA00023098"/>
    </source>
</evidence>
<reference evidence="5" key="1">
    <citation type="submission" date="2021-03" db="EMBL/GenBank/DDBJ databases">
        <authorList>
            <consortium name="Genoscope - CEA"/>
            <person name="William W."/>
        </authorList>
    </citation>
    <scope>NUCLEOTIDE SEQUENCE</scope>
    <source>
        <strain evidence="5">Doubled-haploid Pahang</strain>
    </source>
</reference>
<dbReference type="InterPro" id="IPR001087">
    <property type="entry name" value="GDSL"/>
</dbReference>
<dbReference type="InterPro" id="IPR036514">
    <property type="entry name" value="SGNH_hydro_sf"/>
</dbReference>
<comment type="similarity">
    <text evidence="1">Belongs to the 'GDSL' lipolytic enzyme family.</text>
</comment>
<organism evidence="5">
    <name type="scientific">Musa acuminata subsp. malaccensis</name>
    <name type="common">Wild banana</name>
    <name type="synonym">Musa malaccensis</name>
    <dbReference type="NCBI Taxonomy" id="214687"/>
    <lineage>
        <taxon>Eukaryota</taxon>
        <taxon>Viridiplantae</taxon>
        <taxon>Streptophyta</taxon>
        <taxon>Embryophyta</taxon>
        <taxon>Tracheophyta</taxon>
        <taxon>Spermatophyta</taxon>
        <taxon>Magnoliopsida</taxon>
        <taxon>Liliopsida</taxon>
        <taxon>Zingiberales</taxon>
        <taxon>Musaceae</taxon>
        <taxon>Musa</taxon>
    </lineage>
</organism>
<dbReference type="PANTHER" id="PTHR46020:SF4">
    <property type="entry name" value="OS04G0650200 PROTEIN"/>
    <property type="match status" value="1"/>
</dbReference>
<dbReference type="PANTHER" id="PTHR46020">
    <property type="entry name" value="OSJNBB0059K02.9 PROTEIN"/>
    <property type="match status" value="1"/>
</dbReference>
<keyword evidence="3" id="KW-0443">Lipid metabolism</keyword>
<dbReference type="GO" id="GO:0006629">
    <property type="term" value="P:lipid metabolic process"/>
    <property type="evidence" value="ECO:0007669"/>
    <property type="project" value="UniProtKB-KW"/>
</dbReference>
<name>A0A8D6ZNW3_MUSAM</name>
<protein>
    <submittedName>
        <fullName evidence="5">(wild Malaysian banana) hypothetical protein</fullName>
    </submittedName>
</protein>
<dbReference type="Pfam" id="PF00657">
    <property type="entry name" value="Lipase_GDSL"/>
    <property type="match status" value="1"/>
</dbReference>
<dbReference type="SUPFAM" id="SSF52266">
    <property type="entry name" value="SGNH hydrolase"/>
    <property type="match status" value="1"/>
</dbReference>
<evidence type="ECO:0000256" key="4">
    <source>
        <dbReference type="SAM" id="SignalP"/>
    </source>
</evidence>
<feature type="chain" id="PRO_5034166685" evidence="4">
    <location>
        <begin position="23"/>
        <end position="357"/>
    </location>
</feature>
<keyword evidence="4" id="KW-0732">Signal</keyword>
<dbReference type="AlphaFoldDB" id="A0A8D6ZNW3"/>
<dbReference type="Gene3D" id="3.40.50.1110">
    <property type="entry name" value="SGNH hydrolase"/>
    <property type="match status" value="1"/>
</dbReference>
<dbReference type="EMBL" id="HG996472">
    <property type="protein sequence ID" value="CAG1833493.1"/>
    <property type="molecule type" value="Genomic_DNA"/>
</dbReference>
<sequence length="357" mass="40138">MAKANRFLALLYVFSLVFLVMGTRIAGSAHGKQRPEHHYVNKLFVFGDSYVDTGNLGRLLGRLARSWFDPYGMTFPRKPTGRFSDGRVLTDYVASFLRIRSPIPYRIRKFGQKLLPYGMNFAVAGSGIFDTGNFQSNLTAQIDKFQAQIDDGVFSRHDLKSSAALIAVSGNDYQFLSQLDPDYLHVSHLHGFMHRLFAQLKVDLKRLSHIGVPKVIVTNLHPIGCIPSYTRPTNYTACYSNVSSAVAEHNRRVDELMQELGGGSDTTFLSLDVNTAFLNVLHRAKGAKEIKHPLVPCCVSRSNTTECGEIDAKGNRLYGVCRRPEEHFYWDSVHPTQAGWAAAFEFLRPSLREFLQL</sequence>
<proteinExistence type="inferred from homology"/>
<evidence type="ECO:0000256" key="2">
    <source>
        <dbReference type="ARBA" id="ARBA00022801"/>
    </source>
</evidence>
<evidence type="ECO:0000313" key="5">
    <source>
        <dbReference type="EMBL" id="CAG1833493.1"/>
    </source>
</evidence>
<accession>A0A8D6ZNW3</accession>
<gene>
    <name evidence="5" type="ORF">GSMUA_94140.1</name>
</gene>
<dbReference type="GO" id="GO:0016788">
    <property type="term" value="F:hydrolase activity, acting on ester bonds"/>
    <property type="evidence" value="ECO:0007669"/>
    <property type="project" value="InterPro"/>
</dbReference>